<feature type="domain" description="CshA" evidence="3">
    <location>
        <begin position="916"/>
        <end position="1023"/>
    </location>
</feature>
<keyword evidence="2" id="KW-1133">Transmembrane helix</keyword>
<feature type="region of interest" description="Disordered" evidence="1">
    <location>
        <begin position="1238"/>
        <end position="1292"/>
    </location>
</feature>
<feature type="domain" description="CshA" evidence="3">
    <location>
        <begin position="1138"/>
        <end position="1258"/>
    </location>
</feature>
<feature type="region of interest" description="Disordered" evidence="1">
    <location>
        <begin position="1024"/>
        <end position="1055"/>
    </location>
</feature>
<feature type="domain" description="CshA" evidence="3">
    <location>
        <begin position="1260"/>
        <end position="1372"/>
    </location>
</feature>
<feature type="domain" description="CshA" evidence="3">
    <location>
        <begin position="642"/>
        <end position="753"/>
    </location>
</feature>
<proteinExistence type="predicted"/>
<feature type="region of interest" description="Disordered" evidence="1">
    <location>
        <begin position="1377"/>
        <end position="1430"/>
    </location>
</feature>
<feature type="domain" description="CshA" evidence="3">
    <location>
        <begin position="1375"/>
        <end position="1483"/>
    </location>
</feature>
<dbReference type="NCBIfam" id="TIGR04308">
    <property type="entry name" value="repeat_SSSPR51"/>
    <property type="match status" value="1"/>
</dbReference>
<dbReference type="Pfam" id="PF18877">
    <property type="entry name" value="SSSPR-51"/>
    <property type="match status" value="1"/>
</dbReference>
<dbReference type="Proteomes" id="UP000243540">
    <property type="component" value="Unassembled WGS sequence"/>
</dbReference>
<evidence type="ECO:0000313" key="5">
    <source>
        <dbReference type="EMBL" id="OTA29329.1"/>
    </source>
</evidence>
<dbReference type="NCBIfam" id="TIGR04225">
    <property type="entry name" value="CshA_fibril_rpt"/>
    <property type="match status" value="8"/>
</dbReference>
<dbReference type="InterPro" id="IPR045474">
    <property type="entry name" value="GEVED"/>
</dbReference>
<feature type="domain" description="CshA" evidence="3">
    <location>
        <begin position="790"/>
        <end position="913"/>
    </location>
</feature>
<dbReference type="STRING" id="1160091.B9T39_04260"/>
<feature type="domain" description="CshA" evidence="3">
    <location>
        <begin position="1026"/>
        <end position="1134"/>
    </location>
</feature>
<evidence type="ECO:0000256" key="2">
    <source>
        <dbReference type="SAM" id="Phobius"/>
    </source>
</evidence>
<feature type="transmembrane region" description="Helical" evidence="2">
    <location>
        <begin position="1663"/>
        <end position="1684"/>
    </location>
</feature>
<keyword evidence="2" id="KW-0812">Transmembrane</keyword>
<organism evidence="5 6">
    <name type="scientific">Alloscardovia macacae</name>
    <dbReference type="NCBI Taxonomy" id="1160091"/>
    <lineage>
        <taxon>Bacteria</taxon>
        <taxon>Bacillati</taxon>
        <taxon>Actinomycetota</taxon>
        <taxon>Actinomycetes</taxon>
        <taxon>Bifidobacteriales</taxon>
        <taxon>Bifidobacteriaceae</taxon>
        <taxon>Alloscardovia</taxon>
    </lineage>
</organism>
<feature type="domain" description="CshA" evidence="3">
    <location>
        <begin position="1486"/>
        <end position="1594"/>
    </location>
</feature>
<keyword evidence="2" id="KW-0472">Membrane</keyword>
<name>A0A1Y2SYH1_9BIFI</name>
<sequence length="1694" mass="176823">MQAWGGHPSLLGACLDKARGFLASFMMTEEILTFRKRKDSIMKISMKRTLRGRTRAGIAAAAAVAVLATGGAWLAHRANAADDTVSPESPTAQLMTYDTAGTFSENRGPFNKHYEQYQDSSTGRNKSLTDINNQLFFLDWSDPDATITNLGNGGNLVANRGRNGSGAYGQGNAAPEGYDLQVGSTWTKEITPGYVVTVRVKSLQNILGEPNGLELNGQGAIYDQVKKDGGDPDAAGYRYGSKVIAYKANYNNYGAAYKRGLTMPGYSTVAGEIMPQGYRLASGDNMNIGITYDVSATYKGRTVKPTMFFTTGESAGRREVEIYKTNGKGWQLATELTDSSTGTSFSPNSDANELSNSANGLARGLYSNAGYTGDELTSKISTLTNKLLNTTFTSETVSKYQYQQRNGAQVADGLGTQTFGPVTNQEVFSTPVVYTQGATEVSAYLASTGAQAFAMGVMALDEGDAPASYGDATHAVSTGMNNDVKQPYVGSVTADIDEKDLNSTKPYWTRDGTTDDADEGTRQLMGNDVETGDNYTLHHANDKTYTLKFLANPNGNAQSYTKAWVDFNNNGKFDADEGSNTVTATSAGTYELTFSNIPQNVDTTVTKLGMRVRTALNESEIQNPTGMAWSGEVEDFQIQQTVPPRGEKKTSEGVQGATQTSTVNFTAYGQNDYDFNTNATIDESKPPVIVKADGTEVKASDLDSDGYYVVPGEGKYKVTGSGANASVEFVPEPTFVGTAKGITIRRTDSNGVTTGWGANGNPIVGGTLDLISDQTNTMDGRFIPTVTPGTVSGVDKTSTGMQGASQKQTVEFTPSVDAAKDLFKASASYPAKLVDPATGQVTDATTVDARNAAGEKIGTYTIDPSTGEVTFQPDASFTGTAQPATVSLTAPIGKDADGKDVTATATATYTPTVLGVNITPNPATSENVQGATQTGKPSFAAASDAGTVRFQGYSMIDPSTGNATTDPVTIPNVGTYTIDAATGEVTFKPVAGYVTTADNATSITVRATTTTGVTAEASYTPTVTPLAISSTPDTSEGKQGAQQTGQPKFTAPTVPNDVKLSAPAYAFEDGTTTKTVAGQGVYTIDAKTGVVTFQPEAQYVGTADPVTVKASYTLTAADGSTTTLEKTDTYTPTVTAPTIQASKETSTGLQGASQNKTVTFTKDDGTTVAPSQTYPAKLIDPATGQPTDAASVDALNEAGEKIGTYTLDSISGNVTFQPNPDFTGTAQPARVSLTTQVGVDKDGNPVTATAEGTYTPTVTPVNLSHTDDGSKDVQGVKQSGQPKFSATRDDDGKQVDFSGYTMLDPVSGNPTTDPVVVDGVGTYTIDPKTGKVEFTPVASYVTADDGSNATHIEVRATTVSGLTVDGTYTPVVTPLKAEGTPAESEGPQGARQTGTPEFTAPKPGEGTKVSDPVFSFSDGSTTVTTPGEGTYTIDPKTGVVTFTPEAGFTGKAQGVKVKATYTLTGVDGSTTPIAAEAAYTPSVTPLKAEGTPDTSEGPQGKSQNGTPKFTAPKPGEGTKVSDPVFSFSDGSTTVTTPGEGTYTIDPKTGVVTFTPEANFKGKAQGVKVKATYTLTGVDGSTTPIEATAQYTPSVYVVTSFVDENGNPISDQEKGEKPSKDIAGYVLVSTTTDEFGNVIHHYKKVVPTAVKTTPSTTLAKTGTAIVTILVVALVAVAAGVAFVVIRKRNAGDHKE</sequence>
<accession>A0A1Y2SYH1</accession>
<dbReference type="InterPro" id="IPR026395">
    <property type="entry name" value="CshA_fibril"/>
</dbReference>
<dbReference type="EMBL" id="NEKC01000007">
    <property type="protein sequence ID" value="OTA29329.1"/>
    <property type="molecule type" value="Genomic_DNA"/>
</dbReference>
<protein>
    <recommendedName>
        <fullName evidence="7">Gram-positive cocci surface proteins LPxTG domain-containing protein</fullName>
    </recommendedName>
</protein>
<feature type="compositionally biased region" description="Polar residues" evidence="1">
    <location>
        <begin position="1024"/>
        <end position="1034"/>
    </location>
</feature>
<dbReference type="Pfam" id="PF19076">
    <property type="entry name" value="CshA_repeat"/>
    <property type="match status" value="8"/>
</dbReference>
<evidence type="ECO:0000313" key="6">
    <source>
        <dbReference type="Proteomes" id="UP000243540"/>
    </source>
</evidence>
<evidence type="ECO:0000256" key="1">
    <source>
        <dbReference type="SAM" id="MobiDB-lite"/>
    </source>
</evidence>
<feature type="compositionally biased region" description="Low complexity" evidence="1">
    <location>
        <begin position="1530"/>
        <end position="1541"/>
    </location>
</feature>
<feature type="region of interest" description="Disordered" evidence="1">
    <location>
        <begin position="1481"/>
        <end position="1541"/>
    </location>
</feature>
<feature type="compositionally biased region" description="Polar residues" evidence="1">
    <location>
        <begin position="1143"/>
        <end position="1160"/>
    </location>
</feature>
<dbReference type="Pfam" id="PF20009">
    <property type="entry name" value="GEVED"/>
    <property type="match status" value="1"/>
</dbReference>
<gene>
    <name evidence="5" type="ORF">B9T39_04260</name>
</gene>
<feature type="region of interest" description="Disordered" evidence="1">
    <location>
        <begin position="1143"/>
        <end position="1182"/>
    </location>
</feature>
<feature type="compositionally biased region" description="Polar residues" evidence="1">
    <location>
        <begin position="1492"/>
        <end position="1507"/>
    </location>
</feature>
<feature type="compositionally biased region" description="Polar residues" evidence="1">
    <location>
        <begin position="1246"/>
        <end position="1264"/>
    </location>
</feature>
<evidence type="ECO:0000259" key="4">
    <source>
        <dbReference type="Pfam" id="PF20009"/>
    </source>
</evidence>
<feature type="compositionally biased region" description="Low complexity" evidence="1">
    <location>
        <begin position="1419"/>
        <end position="1430"/>
    </location>
</feature>
<evidence type="ECO:0000259" key="3">
    <source>
        <dbReference type="Pfam" id="PF19076"/>
    </source>
</evidence>
<comment type="caution">
    <text evidence="5">The sequence shown here is derived from an EMBL/GenBank/DDBJ whole genome shotgun (WGS) entry which is preliminary data.</text>
</comment>
<reference evidence="5 6" key="1">
    <citation type="submission" date="2017-04" db="EMBL/GenBank/DDBJ databases">
        <title>Draft genome sequences of Alloscardovia macacae UMA81211 and UMA81212 isolated from the feces of a rhesus macaque (Macaca mulatta).</title>
        <authorList>
            <person name="Albert K."/>
            <person name="Sela D.A."/>
        </authorList>
    </citation>
    <scope>NUCLEOTIDE SEQUENCE [LARGE SCALE GENOMIC DNA]</scope>
    <source>
        <strain evidence="5 6">UMA81212</strain>
    </source>
</reference>
<feature type="domain" description="GEVED" evidence="4">
    <location>
        <begin position="560"/>
        <end position="639"/>
    </location>
</feature>
<evidence type="ECO:0008006" key="7">
    <source>
        <dbReference type="Google" id="ProtNLM"/>
    </source>
</evidence>
<dbReference type="InterPro" id="IPR027579">
    <property type="entry name" value="SSSPR51_Rpt"/>
</dbReference>